<dbReference type="AlphaFoldDB" id="A0A1I5YBT1"/>
<protein>
    <submittedName>
        <fullName evidence="1">Uncharacterized protein</fullName>
    </submittedName>
</protein>
<sequence length="43" mass="5182">MAIERKMLKLSYILFKNKTEYNPHYEKEKRAVLENMLSSETGF</sequence>
<evidence type="ECO:0000313" key="1">
    <source>
        <dbReference type="EMBL" id="SFQ41633.1"/>
    </source>
</evidence>
<organism evidence="1 2">
    <name type="scientific">Parafilimonas terrae</name>
    <dbReference type="NCBI Taxonomy" id="1465490"/>
    <lineage>
        <taxon>Bacteria</taxon>
        <taxon>Pseudomonadati</taxon>
        <taxon>Bacteroidota</taxon>
        <taxon>Chitinophagia</taxon>
        <taxon>Chitinophagales</taxon>
        <taxon>Chitinophagaceae</taxon>
        <taxon>Parafilimonas</taxon>
    </lineage>
</organism>
<dbReference type="STRING" id="1465490.SAMN05444277_11193"/>
<accession>A0A1I5YBT1</accession>
<gene>
    <name evidence="1" type="ORF">SAMN05444277_11193</name>
</gene>
<evidence type="ECO:0000313" key="2">
    <source>
        <dbReference type="Proteomes" id="UP000199031"/>
    </source>
</evidence>
<reference evidence="1 2" key="1">
    <citation type="submission" date="2016-10" db="EMBL/GenBank/DDBJ databases">
        <authorList>
            <person name="de Groot N.N."/>
        </authorList>
    </citation>
    <scope>NUCLEOTIDE SEQUENCE [LARGE SCALE GENOMIC DNA]</scope>
    <source>
        <strain evidence="1 2">DSM 28286</strain>
    </source>
</reference>
<name>A0A1I5YBT1_9BACT</name>
<proteinExistence type="predicted"/>
<keyword evidence="2" id="KW-1185">Reference proteome</keyword>
<dbReference type="EMBL" id="FOXQ01000011">
    <property type="protein sequence ID" value="SFQ41633.1"/>
    <property type="molecule type" value="Genomic_DNA"/>
</dbReference>
<dbReference type="Proteomes" id="UP000199031">
    <property type="component" value="Unassembled WGS sequence"/>
</dbReference>